<evidence type="ECO:0000256" key="1">
    <source>
        <dbReference type="ARBA" id="ARBA00004459"/>
    </source>
</evidence>
<evidence type="ECO:0000256" key="9">
    <source>
        <dbReference type="ARBA" id="ARBA00023139"/>
    </source>
</evidence>
<evidence type="ECO:0000256" key="8">
    <source>
        <dbReference type="ARBA" id="ARBA00023136"/>
    </source>
</evidence>
<evidence type="ECO:0000313" key="15">
    <source>
        <dbReference type="EMBL" id="ORJ24361.1"/>
    </source>
</evidence>
<keyword evidence="10 13" id="KW-0143">Chaperone</keyword>
<reference evidence="15 16" key="1">
    <citation type="journal article" date="2017" name="Int. J. Syst. Evol. Microbiol.">
        <title>Rouxiella badensis sp. nov. and Rouxiella silvae sp. nov. isolated from peat bog soil in Germany and emendation of the genus description.</title>
        <authorList>
            <person name="Le Fleche-Mateos A."/>
            <person name="Kugler J.H."/>
            <person name="Hansen S.H."/>
            <person name="Syldatk C."/>
            <person name="Hausmann R."/>
            <person name="Lomprez F."/>
            <person name="Vandenbogaert M."/>
            <person name="Manuguerra J.C."/>
            <person name="Grimont P.A."/>
        </authorList>
    </citation>
    <scope>NUCLEOTIDE SEQUENCE [LARGE SCALE GENOMIC DNA]</scope>
    <source>
        <strain evidence="15 16">DSM 100043</strain>
    </source>
</reference>
<evidence type="ECO:0000256" key="13">
    <source>
        <dbReference type="HAMAP-Rule" id="MF_00233"/>
    </source>
</evidence>
<evidence type="ECO:0000256" key="10">
    <source>
        <dbReference type="ARBA" id="ARBA00023186"/>
    </source>
</evidence>
<comment type="subcellular location">
    <subcellularLocation>
        <location evidence="1 13">Cell outer membrane</location>
        <topology evidence="1 13">Lipid-anchor</topology>
    </subcellularLocation>
</comment>
<comment type="caution">
    <text evidence="15">The sequence shown here is derived from an EMBL/GenBank/DDBJ whole genome shotgun (WGS) entry which is preliminary data.</text>
</comment>
<dbReference type="PROSITE" id="PS51257">
    <property type="entry name" value="PROKAR_LIPOPROTEIN"/>
    <property type="match status" value="1"/>
</dbReference>
<dbReference type="AlphaFoldDB" id="A0A1X0WC84"/>
<dbReference type="HAMAP" id="MF_00233">
    <property type="entry name" value="LolB"/>
    <property type="match status" value="1"/>
</dbReference>
<dbReference type="GO" id="GO:0044874">
    <property type="term" value="P:lipoprotein localization to outer membrane"/>
    <property type="evidence" value="ECO:0007669"/>
    <property type="project" value="UniProtKB-UniRule"/>
</dbReference>
<evidence type="ECO:0000256" key="4">
    <source>
        <dbReference type="ARBA" id="ARBA00016202"/>
    </source>
</evidence>
<dbReference type="CDD" id="cd16326">
    <property type="entry name" value="LolB"/>
    <property type="match status" value="1"/>
</dbReference>
<keyword evidence="9 13" id="KW-0564">Palmitate</keyword>
<evidence type="ECO:0000256" key="5">
    <source>
        <dbReference type="ARBA" id="ARBA00022448"/>
    </source>
</evidence>
<evidence type="ECO:0000256" key="7">
    <source>
        <dbReference type="ARBA" id="ARBA00022927"/>
    </source>
</evidence>
<dbReference type="EMBL" id="MRWE01000030">
    <property type="protein sequence ID" value="ORJ24361.1"/>
    <property type="molecule type" value="Genomic_DNA"/>
</dbReference>
<keyword evidence="11 13" id="KW-0998">Cell outer membrane</keyword>
<evidence type="ECO:0000256" key="2">
    <source>
        <dbReference type="ARBA" id="ARBA00009696"/>
    </source>
</evidence>
<dbReference type="InterPro" id="IPR029046">
    <property type="entry name" value="LolA/LolB/LppX"/>
</dbReference>
<evidence type="ECO:0000313" key="16">
    <source>
        <dbReference type="Proteomes" id="UP000192536"/>
    </source>
</evidence>
<evidence type="ECO:0000256" key="12">
    <source>
        <dbReference type="ARBA" id="ARBA00023288"/>
    </source>
</evidence>
<keyword evidence="6 13" id="KW-0732">Signal</keyword>
<dbReference type="Proteomes" id="UP000192536">
    <property type="component" value="Unassembled WGS sequence"/>
</dbReference>
<comment type="subunit">
    <text evidence="3 13">Monomer.</text>
</comment>
<dbReference type="GeneID" id="93566322"/>
<evidence type="ECO:0000256" key="14">
    <source>
        <dbReference type="SAM" id="SignalP"/>
    </source>
</evidence>
<keyword evidence="7 13" id="KW-0653">Protein transport</keyword>
<dbReference type="GO" id="GO:0009279">
    <property type="term" value="C:cell outer membrane"/>
    <property type="evidence" value="ECO:0007669"/>
    <property type="project" value="UniProtKB-SubCell"/>
</dbReference>
<dbReference type="STRING" id="1646377.BS640_16620"/>
<keyword evidence="5 13" id="KW-0813">Transport</keyword>
<dbReference type="NCBIfam" id="TIGR00548">
    <property type="entry name" value="lolB"/>
    <property type="match status" value="1"/>
</dbReference>
<feature type="chain" id="PRO_5010871557" description="Outer-membrane lipoprotein LolB" evidence="14">
    <location>
        <begin position="22"/>
        <end position="208"/>
    </location>
</feature>
<dbReference type="RefSeq" id="WP_017492154.1">
    <property type="nucleotide sequence ID" value="NZ_CAUQAZ010000087.1"/>
</dbReference>
<organism evidence="15 16">
    <name type="scientific">Rouxiella badensis</name>
    <dbReference type="NCBI Taxonomy" id="1646377"/>
    <lineage>
        <taxon>Bacteria</taxon>
        <taxon>Pseudomonadati</taxon>
        <taxon>Pseudomonadota</taxon>
        <taxon>Gammaproteobacteria</taxon>
        <taxon>Enterobacterales</taxon>
        <taxon>Yersiniaceae</taxon>
        <taxon>Rouxiella</taxon>
    </lineage>
</organism>
<dbReference type="Gene3D" id="2.50.20.10">
    <property type="entry name" value="Lipoprotein localisation LolA/LolB/LppX"/>
    <property type="match status" value="1"/>
</dbReference>
<dbReference type="Pfam" id="PF03550">
    <property type="entry name" value="LolB"/>
    <property type="match status" value="1"/>
</dbReference>
<keyword evidence="8 13" id="KW-0472">Membrane</keyword>
<evidence type="ECO:0000256" key="6">
    <source>
        <dbReference type="ARBA" id="ARBA00022729"/>
    </source>
</evidence>
<protein>
    <recommendedName>
        <fullName evidence="4 13">Outer-membrane lipoprotein LolB</fullName>
    </recommendedName>
</protein>
<name>A0A1X0WC84_9GAMM</name>
<gene>
    <name evidence="13" type="primary">lolB</name>
    <name evidence="15" type="ORF">BS640_16620</name>
</gene>
<accession>A0A1X0WC84</accession>
<feature type="signal peptide" evidence="14">
    <location>
        <begin position="1"/>
        <end position="21"/>
    </location>
</feature>
<evidence type="ECO:0000256" key="3">
    <source>
        <dbReference type="ARBA" id="ARBA00011245"/>
    </source>
</evidence>
<proteinExistence type="inferred from homology"/>
<comment type="function">
    <text evidence="13">Plays a critical role in the incorporation of lipoproteins in the outer membrane after they are released by the LolA protein.</text>
</comment>
<sequence length="208" mass="23702">MPMHKANLLRLLPLASLVLTACSTFSPTTGPSTSPTSPQWRQHEQQVKQLDHYQTRGSFAYISDSQKVYAHFFWQQFSPQSYRLLLTNPLGSTEMELKVQDGNAQLTNNQGKQYTSNNPDDMIQKLTGMSIPLSNMRQWMLGLPGDSSDFSLDSQYRLRQVNYKQKGLNGSVSYQSYDTTVTPPLPNRLEMTQGTQRIKLKMDSWTLN</sequence>
<dbReference type="GO" id="GO:0015031">
    <property type="term" value="P:protein transport"/>
    <property type="evidence" value="ECO:0007669"/>
    <property type="project" value="UniProtKB-KW"/>
</dbReference>
<comment type="similarity">
    <text evidence="2 13">Belongs to the LolB family.</text>
</comment>
<dbReference type="InterPro" id="IPR004565">
    <property type="entry name" value="OM_lipoprot_LolB"/>
</dbReference>
<evidence type="ECO:0000256" key="11">
    <source>
        <dbReference type="ARBA" id="ARBA00023237"/>
    </source>
</evidence>
<dbReference type="SUPFAM" id="SSF89392">
    <property type="entry name" value="Prokaryotic lipoproteins and lipoprotein localization factors"/>
    <property type="match status" value="1"/>
</dbReference>
<keyword evidence="16" id="KW-1185">Reference proteome</keyword>
<keyword evidence="12 13" id="KW-0449">Lipoprotein</keyword>